<dbReference type="EMBL" id="MCIA01000008">
    <property type="protein sequence ID" value="RKD33060.1"/>
    <property type="molecule type" value="Genomic_DNA"/>
</dbReference>
<name>A0A419T678_9FIRM</name>
<feature type="transmembrane region" description="Helical" evidence="1">
    <location>
        <begin position="138"/>
        <end position="159"/>
    </location>
</feature>
<sequence>MASLLDTLRIRFGRRTEHNYMKVYRSTRAWDIYLICFFIGLTAGTVMANFWYSSFSDEAVYYLGLLNRNVDLGKGERMQLFGQVLSQRLMEVWIIWLIGMTAYALPLFCVFMSMAGFSMGFVLAVITVQKGLMGLPVFVMTVMPQCLFYLPVFGILLLLGIQKERRFRIPAFILLLLLTAAGSGLEAWINPFFLKSVL</sequence>
<keyword evidence="1" id="KW-0472">Membrane</keyword>
<proteinExistence type="predicted"/>
<dbReference type="AlphaFoldDB" id="A0A419T678"/>
<evidence type="ECO:0000313" key="3">
    <source>
        <dbReference type="Proteomes" id="UP000284277"/>
    </source>
</evidence>
<accession>A0A419T678</accession>
<evidence type="ECO:0000256" key="1">
    <source>
        <dbReference type="SAM" id="Phobius"/>
    </source>
</evidence>
<organism evidence="2 3">
    <name type="scientific">Lacrimispora algidixylanolytica</name>
    <dbReference type="NCBI Taxonomy" id="94868"/>
    <lineage>
        <taxon>Bacteria</taxon>
        <taxon>Bacillati</taxon>
        <taxon>Bacillota</taxon>
        <taxon>Clostridia</taxon>
        <taxon>Lachnospirales</taxon>
        <taxon>Lachnospiraceae</taxon>
        <taxon>Lacrimispora</taxon>
    </lineage>
</organism>
<reference evidence="2 3" key="1">
    <citation type="submission" date="2016-08" db="EMBL/GenBank/DDBJ databases">
        <title>A new outlook on sporulation: Clostridium algidixylanolyticum.</title>
        <authorList>
            <person name="Poppleton D.I."/>
            <person name="Gribaldo S."/>
        </authorList>
    </citation>
    <scope>NUCLEOTIDE SEQUENCE [LARGE SCALE GENOMIC DNA]</scope>
    <source>
        <strain evidence="2 3">SPL73</strain>
    </source>
</reference>
<feature type="transmembrane region" description="Helical" evidence="1">
    <location>
        <begin position="93"/>
        <end position="126"/>
    </location>
</feature>
<dbReference type="Proteomes" id="UP000284277">
    <property type="component" value="Unassembled WGS sequence"/>
</dbReference>
<keyword evidence="1" id="KW-0812">Transmembrane</keyword>
<feature type="transmembrane region" description="Helical" evidence="1">
    <location>
        <begin position="171"/>
        <end position="189"/>
    </location>
</feature>
<keyword evidence="3" id="KW-1185">Reference proteome</keyword>
<keyword evidence="1" id="KW-1133">Transmembrane helix</keyword>
<comment type="caution">
    <text evidence="2">The sequence shown here is derived from an EMBL/GenBank/DDBJ whole genome shotgun (WGS) entry which is preliminary data.</text>
</comment>
<dbReference type="RefSeq" id="WP_120196071.1">
    <property type="nucleotide sequence ID" value="NZ_MCIA01000008.1"/>
</dbReference>
<feature type="transmembrane region" description="Helical" evidence="1">
    <location>
        <begin position="32"/>
        <end position="52"/>
    </location>
</feature>
<gene>
    <name evidence="2" type="ORF">BET01_15715</name>
</gene>
<dbReference type="OrthoDB" id="2062962at2"/>
<protein>
    <submittedName>
        <fullName evidence="2">Stage II sporulation protein M</fullName>
    </submittedName>
</protein>
<evidence type="ECO:0000313" key="2">
    <source>
        <dbReference type="EMBL" id="RKD33060.1"/>
    </source>
</evidence>